<proteinExistence type="predicted"/>
<keyword evidence="2" id="KW-1185">Reference proteome</keyword>
<dbReference type="Proteomes" id="UP001056978">
    <property type="component" value="Chromosome 8"/>
</dbReference>
<dbReference type="EMBL" id="CM043776">
    <property type="protein sequence ID" value="KAI4838727.1"/>
    <property type="molecule type" value="Genomic_DNA"/>
</dbReference>
<organism evidence="1 2">
    <name type="scientific">Plasmodium brasilianum</name>
    <dbReference type="NCBI Taxonomy" id="5824"/>
    <lineage>
        <taxon>Eukaryota</taxon>
        <taxon>Sar</taxon>
        <taxon>Alveolata</taxon>
        <taxon>Apicomplexa</taxon>
        <taxon>Aconoidasida</taxon>
        <taxon>Haemosporida</taxon>
        <taxon>Plasmodiidae</taxon>
        <taxon>Plasmodium</taxon>
        <taxon>Plasmodium (Plasmodium)</taxon>
    </lineage>
</organism>
<accession>A0ACB9YB81</accession>
<sequence>MLFTKTGVVYKQVINLIVFYFFTNLIIIVLCNKSKTLRDRNILNYKWKRKLELQPNRTRKSKYAYFIYSNNLYRKVDVNEREYKLNDDLKNIILLFGRIAEHYYPNTAEQFNLFKEPYSKYIYTNENNSSLKWKHVFNNYHNKKIDKNVFYEKICELKFKWPINEDENITEHNFYNLVIEKCLNNIYTVRNNIHNLKILLTKIIENKKNKKNKGNKENEENIDYSEGTQSSQNSQNDQTSQNGQTNQTSQNGQTIHSGEVGDNVYINNLYDELEKEFINENEDLYHAPSSTSSGLANDKRIKLLEKLENFHLNDIFKQPNRSYSRLLVNEVFNREYPSKKTTDIFLYLVFQKNVEEFSYEHFLKYLNRLGKKIELYNCNYNSNIYFDHFFFLMKNEIKKSSIQLKNKKYFSSPKIDKAKKEYPSNKNNYENSHNTITYNNKKKKKKNSIIMEQELNSHKFNKFKGKIKDKEEGLPPIENLNNKSKFIMQASLHNEKNIYQNKKLQTDVYTTSKMTGSNFKNKIISLFNYIVNTIKMGF</sequence>
<gene>
    <name evidence="1" type="ORF">MKS88_002232</name>
</gene>
<reference evidence="1" key="1">
    <citation type="submission" date="2022-06" db="EMBL/GenBank/DDBJ databases">
        <title>The First Complete Genome of the Simian Malaria Parasite Plasmodium brasilianum.</title>
        <authorList>
            <person name="Bajic M."/>
            <person name="Ravishankar S."/>
        </authorList>
    </citation>
    <scope>NUCLEOTIDE SEQUENCE</scope>
    <source>
        <strain evidence="1">Bolivian I</strain>
    </source>
</reference>
<name>A0ACB9YB81_PLABR</name>
<comment type="caution">
    <text evidence="1">The sequence shown here is derived from an EMBL/GenBank/DDBJ whole genome shotgun (WGS) entry which is preliminary data.</text>
</comment>
<protein>
    <submittedName>
        <fullName evidence="1">Uncharacterized protein</fullName>
    </submittedName>
</protein>
<evidence type="ECO:0000313" key="1">
    <source>
        <dbReference type="EMBL" id="KAI4838727.1"/>
    </source>
</evidence>
<evidence type="ECO:0000313" key="2">
    <source>
        <dbReference type="Proteomes" id="UP001056978"/>
    </source>
</evidence>